<evidence type="ECO:0000313" key="1">
    <source>
        <dbReference type="EMBL" id="CAK1604269.1"/>
    </source>
</evidence>
<evidence type="ECO:0000313" key="2">
    <source>
        <dbReference type="Proteomes" id="UP001314205"/>
    </source>
</evidence>
<evidence type="ECO:0008006" key="3">
    <source>
        <dbReference type="Google" id="ProtNLM"/>
    </source>
</evidence>
<reference evidence="1 2" key="1">
    <citation type="submission" date="2023-11" db="EMBL/GenBank/DDBJ databases">
        <authorList>
            <person name="Hedman E."/>
            <person name="Englund M."/>
            <person name="Stromberg M."/>
            <person name="Nyberg Akerstrom W."/>
            <person name="Nylinder S."/>
            <person name="Jareborg N."/>
            <person name="Kallberg Y."/>
            <person name="Kronander E."/>
        </authorList>
    </citation>
    <scope>NUCLEOTIDE SEQUENCE [LARGE SCALE GENOMIC DNA]</scope>
</reference>
<dbReference type="EMBL" id="CAVLGL010000159">
    <property type="protein sequence ID" value="CAK1604269.1"/>
    <property type="molecule type" value="Genomic_DNA"/>
</dbReference>
<name>A0AAV1MCF8_9NEOP</name>
<protein>
    <recommendedName>
        <fullName evidence="3">ATP-dependent DNA helicase</fullName>
    </recommendedName>
</protein>
<organism evidence="1 2">
    <name type="scientific">Parnassius mnemosyne</name>
    <name type="common">clouded apollo</name>
    <dbReference type="NCBI Taxonomy" id="213953"/>
    <lineage>
        <taxon>Eukaryota</taxon>
        <taxon>Metazoa</taxon>
        <taxon>Ecdysozoa</taxon>
        <taxon>Arthropoda</taxon>
        <taxon>Hexapoda</taxon>
        <taxon>Insecta</taxon>
        <taxon>Pterygota</taxon>
        <taxon>Neoptera</taxon>
        <taxon>Endopterygota</taxon>
        <taxon>Lepidoptera</taxon>
        <taxon>Glossata</taxon>
        <taxon>Ditrysia</taxon>
        <taxon>Papilionoidea</taxon>
        <taxon>Papilionidae</taxon>
        <taxon>Parnassiinae</taxon>
        <taxon>Parnassini</taxon>
        <taxon>Parnassius</taxon>
        <taxon>Driopa</taxon>
    </lineage>
</organism>
<sequence length="79" mass="8731">MNKICNSCQAKKWPAEAPGLCCSGGKGQTFKYVGLDLRQDCFSHGQLYVALSRSGCGNNQYILLPQENKTKNIIYSEVL</sequence>
<dbReference type="Proteomes" id="UP001314205">
    <property type="component" value="Unassembled WGS sequence"/>
</dbReference>
<proteinExistence type="predicted"/>
<keyword evidence="2" id="KW-1185">Reference proteome</keyword>
<gene>
    <name evidence="1" type="ORF">PARMNEM_LOCUS22510</name>
</gene>
<accession>A0AAV1MCF8</accession>
<comment type="caution">
    <text evidence="1">The sequence shown here is derived from an EMBL/GenBank/DDBJ whole genome shotgun (WGS) entry which is preliminary data.</text>
</comment>
<dbReference type="AlphaFoldDB" id="A0AAV1MCF8"/>